<gene>
    <name evidence="3" type="ORF">FOA43_002160</name>
</gene>
<dbReference type="GeneID" id="62195561"/>
<dbReference type="KEGG" id="bnn:FOA43_002160"/>
<organism evidence="3 4">
    <name type="scientific">Eeniella nana</name>
    <name type="common">Yeast</name>
    <name type="synonym">Brettanomyces nanus</name>
    <dbReference type="NCBI Taxonomy" id="13502"/>
    <lineage>
        <taxon>Eukaryota</taxon>
        <taxon>Fungi</taxon>
        <taxon>Dikarya</taxon>
        <taxon>Ascomycota</taxon>
        <taxon>Saccharomycotina</taxon>
        <taxon>Pichiomycetes</taxon>
        <taxon>Pichiales</taxon>
        <taxon>Pichiaceae</taxon>
        <taxon>Brettanomyces</taxon>
    </lineage>
</organism>
<reference evidence="3" key="1">
    <citation type="submission" date="2020-10" db="EMBL/GenBank/DDBJ databases">
        <authorList>
            <person name="Roach M.J.R."/>
        </authorList>
    </citation>
    <scope>NUCLEOTIDE SEQUENCE</scope>
    <source>
        <strain evidence="3">CBS 1945</strain>
    </source>
</reference>
<dbReference type="EMBL" id="CP064813">
    <property type="protein sequence ID" value="QPG74824.1"/>
    <property type="molecule type" value="Genomic_DNA"/>
</dbReference>
<evidence type="ECO:0000259" key="2">
    <source>
        <dbReference type="Pfam" id="PF03399"/>
    </source>
</evidence>
<proteinExistence type="predicted"/>
<dbReference type="Pfam" id="PF03399">
    <property type="entry name" value="SAC3_GANP"/>
    <property type="match status" value="1"/>
</dbReference>
<dbReference type="PANTHER" id="PTHR12436">
    <property type="entry name" value="80 KDA MCM3-ASSOCIATED PROTEIN"/>
    <property type="match status" value="1"/>
</dbReference>
<keyword evidence="4" id="KW-1185">Reference proteome</keyword>
<protein>
    <recommendedName>
        <fullName evidence="2">SAC3/GANP/THP3 conserved domain-containing protein</fullName>
    </recommendedName>
</protein>
<feature type="compositionally biased region" description="Basic and acidic residues" evidence="1">
    <location>
        <begin position="12"/>
        <end position="23"/>
    </location>
</feature>
<dbReference type="AlphaFoldDB" id="A0A875S6L5"/>
<feature type="domain" description="SAC3/GANP/THP3 conserved" evidence="2">
    <location>
        <begin position="221"/>
        <end position="386"/>
    </location>
</feature>
<feature type="compositionally biased region" description="Polar residues" evidence="1">
    <location>
        <begin position="162"/>
        <end position="172"/>
    </location>
</feature>
<dbReference type="OrthoDB" id="199574at2759"/>
<evidence type="ECO:0000313" key="4">
    <source>
        <dbReference type="Proteomes" id="UP000662931"/>
    </source>
</evidence>
<name>A0A875S6L5_EENNA</name>
<evidence type="ECO:0000313" key="3">
    <source>
        <dbReference type="EMBL" id="QPG74824.1"/>
    </source>
</evidence>
<sequence>MKHYNSVAPRMSLKENKEQKNMRDPSNWPKPLHEFISNCFSKASEMKLPPTEKTKFQGELKNLINLAITKGKIEENDWTQQVLPSLERRPLKLDLYCNSIRHKTVRSFTPPNQNFIRIAIPKKRNMFDQDSDGDTNSGDDSYEPTINSTKIHPIKKLKKKTNNTSSMVNTGNGDRMTSEERKKLRGKRFQRELNYTPTYEPDIPNYDTNKQFVGKSTTLEKRYLRLTSQPNPSLVRPVHVLRKTFQLLMDKYLEGTKYNYLCDQLKSMRQDLTVQNIRTDFTAMVYEFHSKLAIEFADLGEFNQCQSQLKLLYNDPRIKGTDKDEYNAYRILYCIITTDYNEANNLKLQILGEKAIIDSHFLEDAFRLLNYVITGDYYRIFDIARQIRTKNEKDQKQVHTKTHIDILQDPNALKLNHAEMYFFFKFLEKILDRERMKTRN</sequence>
<dbReference type="InterPro" id="IPR045107">
    <property type="entry name" value="SAC3/GANP/THP3"/>
</dbReference>
<dbReference type="Gene3D" id="1.25.40.990">
    <property type="match status" value="1"/>
</dbReference>
<dbReference type="Proteomes" id="UP000662931">
    <property type="component" value="Chromosome 2"/>
</dbReference>
<evidence type="ECO:0000256" key="1">
    <source>
        <dbReference type="SAM" id="MobiDB-lite"/>
    </source>
</evidence>
<dbReference type="PANTHER" id="PTHR12436:SF4">
    <property type="entry name" value="LEUKOCYTE RECEPTOR CLUSTER MEMBER 8"/>
    <property type="match status" value="1"/>
</dbReference>
<dbReference type="GO" id="GO:0005634">
    <property type="term" value="C:nucleus"/>
    <property type="evidence" value="ECO:0007669"/>
    <property type="project" value="TreeGrafter"/>
</dbReference>
<feature type="region of interest" description="Disordered" evidence="1">
    <location>
        <begin position="126"/>
        <end position="147"/>
    </location>
</feature>
<dbReference type="InterPro" id="IPR005062">
    <property type="entry name" value="SAC3/GANP/THP3_conserved"/>
</dbReference>
<dbReference type="RefSeq" id="XP_038778389.1">
    <property type="nucleotide sequence ID" value="XM_038922461.1"/>
</dbReference>
<feature type="region of interest" description="Disordered" evidence="1">
    <location>
        <begin position="1"/>
        <end position="28"/>
    </location>
</feature>
<accession>A0A875S6L5</accession>
<feature type="region of interest" description="Disordered" evidence="1">
    <location>
        <begin position="161"/>
        <end position="184"/>
    </location>
</feature>